<organism evidence="1 2">
    <name type="scientific">Microbacterium plantarum</name>
    <dbReference type="NCBI Taxonomy" id="1816425"/>
    <lineage>
        <taxon>Bacteria</taxon>
        <taxon>Bacillati</taxon>
        <taxon>Actinomycetota</taxon>
        <taxon>Actinomycetes</taxon>
        <taxon>Micrococcales</taxon>
        <taxon>Microbacteriaceae</taxon>
        <taxon>Microbacterium</taxon>
    </lineage>
</organism>
<dbReference type="EMBL" id="JBHLHV010000004">
    <property type="protein sequence ID" value="MFB8894198.1"/>
    <property type="molecule type" value="Genomic_DNA"/>
</dbReference>
<keyword evidence="2" id="KW-1185">Reference proteome</keyword>
<reference evidence="1 2" key="1">
    <citation type="submission" date="2024-08" db="EMBL/GenBank/DDBJ databases">
        <title>Heavy metals resistant antinobacteria isolated from wastewater.</title>
        <authorList>
            <person name="Roman Ponce B."/>
            <person name="Blanco Mercado M.A."/>
            <person name="Avila Aldana I.N."/>
            <person name="Morales Arrieta S."/>
        </authorList>
    </citation>
    <scope>NUCLEOTIDE SEQUENCE [LARGE SCALE GENOMIC DNA]</scope>
    <source>
        <strain evidence="2">sma-1</strain>
    </source>
</reference>
<dbReference type="RefSeq" id="WP_378720098.1">
    <property type="nucleotide sequence ID" value="NZ_JBHLHV010000004.1"/>
</dbReference>
<name>A0ABV5EW45_9MICO</name>
<comment type="caution">
    <text evidence="1">The sequence shown here is derived from an EMBL/GenBank/DDBJ whole genome shotgun (WGS) entry which is preliminary data.</text>
</comment>
<proteinExistence type="predicted"/>
<dbReference type="Proteomes" id="UP001589643">
    <property type="component" value="Unassembled WGS sequence"/>
</dbReference>
<gene>
    <name evidence="1" type="ORF">AB7P39_15210</name>
</gene>
<accession>A0ABV5EW45</accession>
<protein>
    <submittedName>
        <fullName evidence="1">Uncharacterized protein</fullName>
    </submittedName>
</protein>
<evidence type="ECO:0000313" key="1">
    <source>
        <dbReference type="EMBL" id="MFB8894198.1"/>
    </source>
</evidence>
<sequence length="170" mass="17717">MSDLARFLPLSHRSADDAAAAPSDRRGQIATVVALAASALDGAPFDRRRAFVDEAGLSGDDDGAPLAELAGRIARGRRRSVRELTAVARAYLRLPSDRRPLPFDIAGAVALAASTSAPFARRAAIAGHTVRATDAGWTFGRGPEISASADEIVAFLTGVSDSPPRRSPVS</sequence>
<evidence type="ECO:0000313" key="2">
    <source>
        <dbReference type="Proteomes" id="UP001589643"/>
    </source>
</evidence>